<dbReference type="InterPro" id="IPR000836">
    <property type="entry name" value="PRTase_dom"/>
</dbReference>
<evidence type="ECO:0000313" key="9">
    <source>
        <dbReference type="Proteomes" id="UP000214610"/>
    </source>
</evidence>
<protein>
    <recommendedName>
        <fullName evidence="2 6">Orotate phosphoribosyltransferase</fullName>
        <shortName evidence="6">OPRT</shortName>
        <shortName evidence="6">OPRTase</shortName>
        <ecNumber evidence="2 6">2.4.2.10</ecNumber>
    </recommendedName>
</protein>
<organism evidence="8 9">
    <name type="scientific">Turicimonas muris</name>
    <dbReference type="NCBI Taxonomy" id="1796652"/>
    <lineage>
        <taxon>Bacteria</taxon>
        <taxon>Pseudomonadati</taxon>
        <taxon>Pseudomonadota</taxon>
        <taxon>Betaproteobacteria</taxon>
        <taxon>Burkholderiales</taxon>
        <taxon>Sutterellaceae</taxon>
        <taxon>Turicimonas</taxon>
    </lineage>
</organism>
<evidence type="ECO:0000256" key="5">
    <source>
        <dbReference type="ARBA" id="ARBA00022975"/>
    </source>
</evidence>
<feature type="binding site" evidence="6">
    <location>
        <position position="104"/>
    </location>
    <ligand>
        <name>5-phospho-alpha-D-ribose 1-diphosphate</name>
        <dbReference type="ChEBI" id="CHEBI:58017"/>
        <note>ligand shared between dimeric partners</note>
    </ligand>
</feature>
<comment type="similarity">
    <text evidence="6">Belongs to the purine/pyrimidine phosphoribosyltransferase family. PyrE subfamily.</text>
</comment>
<dbReference type="GO" id="GO:0004588">
    <property type="term" value="F:orotate phosphoribosyltransferase activity"/>
    <property type="evidence" value="ECO:0007669"/>
    <property type="project" value="UniProtKB-UniRule"/>
</dbReference>
<dbReference type="PANTHER" id="PTHR19278">
    <property type="entry name" value="OROTATE PHOSPHORIBOSYLTRANSFERASE"/>
    <property type="match status" value="1"/>
</dbReference>
<comment type="caution">
    <text evidence="6">Lacks conserved residue(s) required for the propagation of feature annotation.</text>
</comment>
<keyword evidence="9" id="KW-1185">Reference proteome</keyword>
<sequence length="224" mass="24844">MATSFIAQDIIAEHLLVNNAIVFLKNSPMRLKSGLITPIYVDNRILSSFPEAWRDVIETMASRIIELQLNFDVIAGVEGAGTAHGAALAYRLNVPFVTVRQQAKTYGNKSRIDGVDVKGQKVLIIEDHLSTGISLLDAVKVLREVGAEVTDCFAITNFDMPETTRLFSKNHVKAHQMLSFEFIVNKAVQMGLIGPEDLDDIHSWLDTPWSWAAQRGLLAHTTEN</sequence>
<evidence type="ECO:0000256" key="4">
    <source>
        <dbReference type="ARBA" id="ARBA00022679"/>
    </source>
</evidence>
<comment type="caution">
    <text evidence="8">The sequence shown here is derived from an EMBL/GenBank/DDBJ whole genome shotgun (WGS) entry which is preliminary data.</text>
</comment>
<feature type="domain" description="Phosphoribosyltransferase" evidence="7">
    <location>
        <begin position="55"/>
        <end position="153"/>
    </location>
</feature>
<comment type="pathway">
    <text evidence="1 6">Pyrimidine metabolism; UMP biosynthesis via de novo pathway; UMP from orotate: step 1/2.</text>
</comment>
<dbReference type="GeneID" id="78361580"/>
<evidence type="ECO:0000256" key="6">
    <source>
        <dbReference type="HAMAP-Rule" id="MF_01208"/>
    </source>
</evidence>
<dbReference type="GO" id="GO:0044205">
    <property type="term" value="P:'de novo' UMP biosynthetic process"/>
    <property type="evidence" value="ECO:0007669"/>
    <property type="project" value="UniProtKB-UniRule"/>
</dbReference>
<dbReference type="InterPro" id="IPR023031">
    <property type="entry name" value="OPRT"/>
</dbReference>
<dbReference type="RefSeq" id="WP_066593085.1">
    <property type="nucleotide sequence ID" value="NZ_CAJTBZ010000044.1"/>
</dbReference>
<gene>
    <name evidence="6" type="primary">pyrE</name>
    <name evidence="8" type="ORF">ADH67_05995</name>
</gene>
<evidence type="ECO:0000256" key="2">
    <source>
        <dbReference type="ARBA" id="ARBA00011971"/>
    </source>
</evidence>
<dbReference type="CDD" id="cd06223">
    <property type="entry name" value="PRTases_typeI"/>
    <property type="match status" value="1"/>
</dbReference>
<dbReference type="Pfam" id="PF00156">
    <property type="entry name" value="Pribosyltran"/>
    <property type="match status" value="1"/>
</dbReference>
<dbReference type="GO" id="GO:0019856">
    <property type="term" value="P:pyrimidine nucleobase biosynthetic process"/>
    <property type="evidence" value="ECO:0007669"/>
    <property type="project" value="TreeGrafter"/>
</dbReference>
<dbReference type="AlphaFoldDB" id="A0A227KNR8"/>
<dbReference type="PANTHER" id="PTHR19278:SF9">
    <property type="entry name" value="URIDINE 5'-MONOPHOSPHATE SYNTHASE"/>
    <property type="match status" value="1"/>
</dbReference>
<dbReference type="HAMAP" id="MF_01208">
    <property type="entry name" value="PyrE"/>
    <property type="match status" value="1"/>
</dbReference>
<evidence type="ECO:0000259" key="7">
    <source>
        <dbReference type="Pfam" id="PF00156"/>
    </source>
</evidence>
<evidence type="ECO:0000313" key="8">
    <source>
        <dbReference type="EMBL" id="OXE49676.1"/>
    </source>
</evidence>
<dbReference type="UniPathway" id="UPA00070">
    <property type="reaction ID" value="UER00119"/>
</dbReference>
<keyword evidence="3 6" id="KW-0328">Glycosyltransferase</keyword>
<dbReference type="EMBL" id="NHMP01000003">
    <property type="protein sequence ID" value="OXE49676.1"/>
    <property type="molecule type" value="Genomic_DNA"/>
</dbReference>
<comment type="cofactor">
    <cofactor evidence="6">
        <name>Mg(2+)</name>
        <dbReference type="ChEBI" id="CHEBI:18420"/>
    </cofactor>
</comment>
<dbReference type="Gene3D" id="3.40.50.2020">
    <property type="match status" value="1"/>
</dbReference>
<comment type="subunit">
    <text evidence="6">Homodimer.</text>
</comment>
<dbReference type="Proteomes" id="UP000214610">
    <property type="component" value="Unassembled WGS sequence"/>
</dbReference>
<dbReference type="EC" id="2.4.2.10" evidence="2 6"/>
<keyword evidence="4 6" id="KW-0808">Transferase</keyword>
<comment type="function">
    <text evidence="6">Catalyzes the transfer of a ribosyl phosphate group from 5-phosphoribose 1-diphosphate to orotate, leading to the formation of orotidine monophosphate (OMP).</text>
</comment>
<dbReference type="InterPro" id="IPR029057">
    <property type="entry name" value="PRTase-like"/>
</dbReference>
<keyword evidence="5 6" id="KW-0665">Pyrimidine biosynthesis</keyword>
<reference evidence="9" key="1">
    <citation type="submission" date="2017-05" db="EMBL/GenBank/DDBJ databases">
        <title>Improved OligoMM genomes.</title>
        <authorList>
            <person name="Garzetti D."/>
        </authorList>
    </citation>
    <scope>NUCLEOTIDE SEQUENCE [LARGE SCALE GENOMIC DNA]</scope>
    <source>
        <strain evidence="9">YL45</strain>
    </source>
</reference>
<evidence type="ECO:0000256" key="1">
    <source>
        <dbReference type="ARBA" id="ARBA00004889"/>
    </source>
</evidence>
<keyword evidence="6" id="KW-0460">Magnesium</keyword>
<feature type="binding site" description="in other chain" evidence="6">
    <location>
        <position position="32"/>
    </location>
    <ligand>
        <name>5-phospho-alpha-D-ribose 1-diphosphate</name>
        <dbReference type="ChEBI" id="CHEBI:58017"/>
        <note>ligand shared between dimeric partners</note>
    </ligand>
</feature>
<name>A0A227KNR8_9BURK</name>
<accession>A0A227KNR8</accession>
<feature type="binding site" description="in other chain" evidence="6">
    <location>
        <begin position="126"/>
        <end position="134"/>
    </location>
    <ligand>
        <name>5-phospho-alpha-D-ribose 1-diphosphate</name>
        <dbReference type="ChEBI" id="CHEBI:58017"/>
        <note>ligand shared between dimeric partners</note>
    </ligand>
</feature>
<dbReference type="GO" id="GO:0000287">
    <property type="term" value="F:magnesium ion binding"/>
    <property type="evidence" value="ECO:0007669"/>
    <property type="project" value="UniProtKB-UniRule"/>
</dbReference>
<proteinExistence type="inferred from homology"/>
<comment type="catalytic activity">
    <reaction evidence="6">
        <text>orotidine 5'-phosphate + diphosphate = orotate + 5-phospho-alpha-D-ribose 1-diphosphate</text>
        <dbReference type="Rhea" id="RHEA:10380"/>
        <dbReference type="ChEBI" id="CHEBI:30839"/>
        <dbReference type="ChEBI" id="CHEBI:33019"/>
        <dbReference type="ChEBI" id="CHEBI:57538"/>
        <dbReference type="ChEBI" id="CHEBI:58017"/>
        <dbReference type="EC" id="2.4.2.10"/>
    </reaction>
</comment>
<dbReference type="SUPFAM" id="SSF53271">
    <property type="entry name" value="PRTase-like"/>
    <property type="match status" value="1"/>
</dbReference>
<evidence type="ECO:0000256" key="3">
    <source>
        <dbReference type="ARBA" id="ARBA00022676"/>
    </source>
</evidence>
<feature type="binding site" evidence="6">
    <location>
        <position position="100"/>
    </location>
    <ligand>
        <name>5-phospho-alpha-D-ribose 1-diphosphate</name>
        <dbReference type="ChEBI" id="CHEBI:58017"/>
        <note>ligand shared between dimeric partners</note>
    </ligand>
</feature>
<feature type="binding site" evidence="6">
    <location>
        <position position="130"/>
    </location>
    <ligand>
        <name>orotate</name>
        <dbReference type="ChEBI" id="CHEBI:30839"/>
    </ligand>
</feature>